<evidence type="ECO:0000313" key="1">
    <source>
        <dbReference type="EMBL" id="ATB48036.1"/>
    </source>
</evidence>
<protein>
    <recommendedName>
        <fullName evidence="3">DUF2381 family protein</fullName>
    </recommendedName>
</protein>
<dbReference type="NCBIfam" id="TIGR02268">
    <property type="entry name" value="Myxococcus xanthus paralogous family TIGR02268"/>
    <property type="match status" value="1"/>
</dbReference>
<evidence type="ECO:0008006" key="3">
    <source>
        <dbReference type="Google" id="ProtNLM"/>
    </source>
</evidence>
<name>A0A250JY43_9BACT</name>
<dbReference type="InterPro" id="IPR011754">
    <property type="entry name" value="Mxa_paralog_2268"/>
</dbReference>
<organism evidence="1 2">
    <name type="scientific">Corallococcus macrosporus DSM 14697</name>
    <dbReference type="NCBI Taxonomy" id="1189310"/>
    <lineage>
        <taxon>Bacteria</taxon>
        <taxon>Pseudomonadati</taxon>
        <taxon>Myxococcota</taxon>
        <taxon>Myxococcia</taxon>
        <taxon>Myxococcales</taxon>
        <taxon>Cystobacterineae</taxon>
        <taxon>Myxococcaceae</taxon>
        <taxon>Corallococcus</taxon>
    </lineage>
</organism>
<reference evidence="1 2" key="1">
    <citation type="submission" date="2017-06" db="EMBL/GenBank/DDBJ databases">
        <title>Sequencing and comparative analysis of myxobacterial genomes.</title>
        <authorList>
            <person name="Rupp O."/>
            <person name="Goesmann A."/>
            <person name="Sogaard-Andersen L."/>
        </authorList>
    </citation>
    <scope>NUCLEOTIDE SEQUENCE [LARGE SCALE GENOMIC DNA]</scope>
    <source>
        <strain evidence="1 2">DSM 14697</strain>
    </source>
</reference>
<dbReference type="Proteomes" id="UP000217343">
    <property type="component" value="Chromosome"/>
</dbReference>
<gene>
    <name evidence="1" type="ORF">MYMAC_003659</name>
</gene>
<dbReference type="KEGG" id="mmas:MYMAC_003659"/>
<dbReference type="EMBL" id="CP022203">
    <property type="protein sequence ID" value="ATB48036.1"/>
    <property type="molecule type" value="Genomic_DNA"/>
</dbReference>
<dbReference type="RefSeq" id="WP_095959022.1">
    <property type="nucleotide sequence ID" value="NZ_CP022203.1"/>
</dbReference>
<dbReference type="AlphaFoldDB" id="A0A250JY43"/>
<dbReference type="Pfam" id="PF09544">
    <property type="entry name" value="DUF2381"/>
    <property type="match status" value="1"/>
</dbReference>
<dbReference type="OrthoDB" id="5523925at2"/>
<accession>A0A250JY43</accession>
<proteinExistence type="predicted"/>
<sequence length="291" mass="31294">MFQPLRLALPLALVLEWGATARAEPAPGARVRRERSVTVASAPADSPPIIHVARDTMTLLFFPSPIQRKTLTFDESRLRVLDAGERSVIVQPLTDLPAGERQELGVFFSDGKVPARAAFTLVTDPAEVDIRIEVQRPAPPNETCPTDARAPTPKPEDFVLLGYLDAEGVSISPIKATWTGARGLEPSRAVSFRGKGWILVDMMIVNGAGQPAWAPLEATFTGRVGVPLRARIVTDKKLPVPPGESRRVLAVAEIQEADASFVATLEIRGDGGRHLSIPDVQFPKPGAGVAQ</sequence>
<keyword evidence="2" id="KW-1185">Reference proteome</keyword>
<evidence type="ECO:0000313" key="2">
    <source>
        <dbReference type="Proteomes" id="UP000217343"/>
    </source>
</evidence>